<feature type="chain" id="PRO_5014791698" description="Outer membrane protein beta-barrel domain-containing protein" evidence="2">
    <location>
        <begin position="50"/>
        <end position="332"/>
    </location>
</feature>
<reference evidence="3 4" key="1">
    <citation type="submission" date="2015-09" db="EMBL/GenBank/DDBJ databases">
        <title>Sorangium comparison.</title>
        <authorList>
            <person name="Zaburannyi N."/>
            <person name="Bunk B."/>
            <person name="Overmann J."/>
            <person name="Mueller R."/>
        </authorList>
    </citation>
    <scope>NUCLEOTIDE SEQUENCE [LARGE SCALE GENOMIC DNA]</scope>
    <source>
        <strain evidence="3 4">So ce26</strain>
    </source>
</reference>
<proteinExistence type="predicted"/>
<name>A0A2L0F7R1_SORCE</name>
<protein>
    <recommendedName>
        <fullName evidence="5">Outer membrane protein beta-barrel domain-containing protein</fullName>
    </recommendedName>
</protein>
<evidence type="ECO:0000313" key="4">
    <source>
        <dbReference type="Proteomes" id="UP000238348"/>
    </source>
</evidence>
<feature type="compositionally biased region" description="Pro residues" evidence="1">
    <location>
        <begin position="124"/>
        <end position="146"/>
    </location>
</feature>
<feature type="compositionally biased region" description="Gly residues" evidence="1">
    <location>
        <begin position="66"/>
        <end position="84"/>
    </location>
</feature>
<feature type="signal peptide" evidence="2">
    <location>
        <begin position="1"/>
        <end position="49"/>
    </location>
</feature>
<sequence>MGSVFMKQALSSSLNLMNTTPSSRRRLRARLFSAAALAALLAAAPEARAQLCWGTNCPPPRPAQGSAGGNAGGNAGAGAQGGTRGTVVWDPWRGQWIPQVVIQGQGQAGAGAQGQASGQAQGQIPPPRLPPAPPPLLQPAPTPAPTPRYSGGGGGGWTYRFRPYLGVGGCIGFQLGIADEEIRFLQCARVRLQPWAYVGFGVDGTYTLGADGEMNSGQPLPPELEAYRHEFYAWPYLSIHPFDSQMSPYLRLGANLGTAILLGEGWSEDRSYLGGHAGLGFDANMTKHGIITMDILGFRVTRLDDLPRPDGREGRGGWGMQLRLTVSYAFLL</sequence>
<dbReference type="Proteomes" id="UP000238348">
    <property type="component" value="Chromosome"/>
</dbReference>
<evidence type="ECO:0000256" key="1">
    <source>
        <dbReference type="SAM" id="MobiDB-lite"/>
    </source>
</evidence>
<keyword evidence="2" id="KW-0732">Signal</keyword>
<dbReference type="AlphaFoldDB" id="A0A2L0F7R1"/>
<feature type="region of interest" description="Disordered" evidence="1">
    <location>
        <begin position="63"/>
        <end position="85"/>
    </location>
</feature>
<evidence type="ECO:0000313" key="3">
    <source>
        <dbReference type="EMBL" id="AUX47626.1"/>
    </source>
</evidence>
<gene>
    <name evidence="3" type="ORF">SOCE26_091480</name>
</gene>
<organism evidence="3 4">
    <name type="scientific">Sorangium cellulosum</name>
    <name type="common">Polyangium cellulosum</name>
    <dbReference type="NCBI Taxonomy" id="56"/>
    <lineage>
        <taxon>Bacteria</taxon>
        <taxon>Pseudomonadati</taxon>
        <taxon>Myxococcota</taxon>
        <taxon>Polyangia</taxon>
        <taxon>Polyangiales</taxon>
        <taxon>Polyangiaceae</taxon>
        <taxon>Sorangium</taxon>
    </lineage>
</organism>
<dbReference type="EMBL" id="CP012673">
    <property type="protein sequence ID" value="AUX47626.1"/>
    <property type="molecule type" value="Genomic_DNA"/>
</dbReference>
<dbReference type="RefSeq" id="WP_159397897.1">
    <property type="nucleotide sequence ID" value="NZ_CP012673.1"/>
</dbReference>
<feature type="compositionally biased region" description="Low complexity" evidence="1">
    <location>
        <begin position="113"/>
        <end position="123"/>
    </location>
</feature>
<evidence type="ECO:0008006" key="5">
    <source>
        <dbReference type="Google" id="ProtNLM"/>
    </source>
</evidence>
<feature type="region of interest" description="Disordered" evidence="1">
    <location>
        <begin position="107"/>
        <end position="151"/>
    </location>
</feature>
<accession>A0A2L0F7R1</accession>
<evidence type="ECO:0000256" key="2">
    <source>
        <dbReference type="SAM" id="SignalP"/>
    </source>
</evidence>